<keyword evidence="3" id="KW-1185">Reference proteome</keyword>
<reference evidence="2 3" key="1">
    <citation type="submission" date="2019-10" db="EMBL/GenBank/DDBJ databases">
        <title>Glycomyces albidus sp. nov., a novel actinomycete isolated from rhizosphere soil of wheat (Triticum aestivum L.).</title>
        <authorList>
            <person name="Qian L."/>
        </authorList>
    </citation>
    <scope>NUCLEOTIDE SEQUENCE [LARGE SCALE GENOMIC DNA]</scope>
    <source>
        <strain evidence="2 3">NEAU-7082</strain>
    </source>
</reference>
<evidence type="ECO:0000256" key="1">
    <source>
        <dbReference type="ARBA" id="ARBA00010552"/>
    </source>
</evidence>
<proteinExistence type="inferred from homology"/>
<dbReference type="GO" id="GO:0005829">
    <property type="term" value="C:cytosol"/>
    <property type="evidence" value="ECO:0007669"/>
    <property type="project" value="TreeGrafter"/>
</dbReference>
<comment type="similarity">
    <text evidence="1">Belongs to the RutC family.</text>
</comment>
<dbReference type="InterPro" id="IPR006175">
    <property type="entry name" value="YjgF/YER057c/UK114"/>
</dbReference>
<sequence>MLLVTSNPRTYSDTRTATGPLLFISGQVPVADDGTVPGDIAAQTRLVLRKIEAHLAAHRLDWDAVVKVTYFLRDIGDLRSFREAVLAELPEPRPAASLVEVSNLIDPRFRIEIEAIADLGGATTR</sequence>
<dbReference type="AlphaFoldDB" id="A0A6L5G8D7"/>
<dbReference type="PANTHER" id="PTHR11803:SF58">
    <property type="entry name" value="PROTEIN HMF1-RELATED"/>
    <property type="match status" value="1"/>
</dbReference>
<dbReference type="Proteomes" id="UP000477750">
    <property type="component" value="Unassembled WGS sequence"/>
</dbReference>
<dbReference type="Pfam" id="PF01042">
    <property type="entry name" value="Ribonuc_L-PSP"/>
    <property type="match status" value="1"/>
</dbReference>
<dbReference type="InterPro" id="IPR035959">
    <property type="entry name" value="RutC-like_sf"/>
</dbReference>
<evidence type="ECO:0000313" key="2">
    <source>
        <dbReference type="EMBL" id="MQM25881.1"/>
    </source>
</evidence>
<organism evidence="2 3">
    <name type="scientific">Glycomyces albidus</name>
    <dbReference type="NCBI Taxonomy" id="2656774"/>
    <lineage>
        <taxon>Bacteria</taxon>
        <taxon>Bacillati</taxon>
        <taxon>Actinomycetota</taxon>
        <taxon>Actinomycetes</taxon>
        <taxon>Glycomycetales</taxon>
        <taxon>Glycomycetaceae</taxon>
        <taxon>Glycomyces</taxon>
    </lineage>
</organism>
<dbReference type="Gene3D" id="3.30.1330.40">
    <property type="entry name" value="RutC-like"/>
    <property type="match status" value="1"/>
</dbReference>
<gene>
    <name evidence="2" type="ORF">GFD30_09920</name>
</gene>
<evidence type="ECO:0000313" key="3">
    <source>
        <dbReference type="Proteomes" id="UP000477750"/>
    </source>
</evidence>
<dbReference type="PANTHER" id="PTHR11803">
    <property type="entry name" value="2-IMINOBUTANOATE/2-IMINOPROPANOATE DEAMINASE RIDA"/>
    <property type="match status" value="1"/>
</dbReference>
<name>A0A6L5G8D7_9ACTN</name>
<accession>A0A6L5G8D7</accession>
<comment type="caution">
    <text evidence="2">The sequence shown here is derived from an EMBL/GenBank/DDBJ whole genome shotgun (WGS) entry which is preliminary data.</text>
</comment>
<dbReference type="CDD" id="cd00448">
    <property type="entry name" value="YjgF_YER057c_UK114_family"/>
    <property type="match status" value="1"/>
</dbReference>
<dbReference type="GO" id="GO:0019239">
    <property type="term" value="F:deaminase activity"/>
    <property type="evidence" value="ECO:0007669"/>
    <property type="project" value="TreeGrafter"/>
</dbReference>
<dbReference type="SUPFAM" id="SSF55298">
    <property type="entry name" value="YjgF-like"/>
    <property type="match status" value="1"/>
</dbReference>
<protein>
    <submittedName>
        <fullName evidence="2">RidA family protein</fullName>
    </submittedName>
</protein>
<dbReference type="EMBL" id="WIAO01000009">
    <property type="protein sequence ID" value="MQM25881.1"/>
    <property type="molecule type" value="Genomic_DNA"/>
</dbReference>